<dbReference type="Proteomes" id="UP000321892">
    <property type="component" value="Chromosome"/>
</dbReference>
<accession>A0A510JGX4</accession>
<evidence type="ECO:0008006" key="4">
    <source>
        <dbReference type="Google" id="ProtNLM"/>
    </source>
</evidence>
<dbReference type="RefSeq" id="WP_026746330.1">
    <property type="nucleotide sequence ID" value="NZ_AP019823.1"/>
</dbReference>
<dbReference type="AlphaFoldDB" id="A0A510JGX4"/>
<feature type="transmembrane region" description="Helical" evidence="1">
    <location>
        <begin position="37"/>
        <end position="54"/>
    </location>
</feature>
<dbReference type="EMBL" id="AP019823">
    <property type="protein sequence ID" value="BBM38569.1"/>
    <property type="molecule type" value="Genomic_DNA"/>
</dbReference>
<gene>
    <name evidence="2" type="ORF">JCM16775_1278</name>
</gene>
<evidence type="ECO:0000313" key="3">
    <source>
        <dbReference type="Proteomes" id="UP000321892"/>
    </source>
</evidence>
<keyword evidence="3" id="KW-1185">Reference proteome</keyword>
<feature type="transmembrane region" description="Helical" evidence="1">
    <location>
        <begin position="254"/>
        <end position="284"/>
    </location>
</feature>
<evidence type="ECO:0000313" key="2">
    <source>
        <dbReference type="EMBL" id="BBM38569.1"/>
    </source>
</evidence>
<feature type="transmembrane region" description="Helical" evidence="1">
    <location>
        <begin position="170"/>
        <end position="193"/>
    </location>
</feature>
<proteinExistence type="predicted"/>
<keyword evidence="1" id="KW-0472">Membrane</keyword>
<sequence length="303" mass="34879">MDFKNLQKELFEKKFKLDEYMGNTFDIFGSIVKENKLWIAILVILNIWALYSTTLQNTINTNIRVAASYGDVSNMARYSGMQLSISLFNTVISVYSTLFSIMMYSKVVMKIEGRENEYSFKETFFKFLKIFGLTIVFLAAFFIVMFIPVLIGIFIGIIAEYNYSKVLMAVAIAVPVITWIVIVIIAWIKLLYFRETFYIRNMKIVQTYKYNLAISKGNKLRKILPNIVLSLIVLVFALPFLLNMFLFTFLFTSVYIVILIAVISSVATSAIGIVSIILNSLIFLNVEYNYLKSIDEKKEEIQA</sequence>
<feature type="transmembrane region" description="Helical" evidence="1">
    <location>
        <begin position="130"/>
        <end position="158"/>
    </location>
</feature>
<dbReference type="OrthoDB" id="82430at2"/>
<dbReference type="KEGG" id="lhf:JCM16775_1278"/>
<protein>
    <recommendedName>
        <fullName evidence="4">Glycerophosphoryl diester phosphodiesterase membrane domain-containing protein</fullName>
    </recommendedName>
</protein>
<organism evidence="2 3">
    <name type="scientific">Leptotrichia hofstadii</name>
    <dbReference type="NCBI Taxonomy" id="157688"/>
    <lineage>
        <taxon>Bacteria</taxon>
        <taxon>Fusobacteriati</taxon>
        <taxon>Fusobacteriota</taxon>
        <taxon>Fusobacteriia</taxon>
        <taxon>Fusobacteriales</taxon>
        <taxon>Leptotrichiaceae</taxon>
        <taxon>Leptotrichia</taxon>
    </lineage>
</organism>
<name>A0A510JGX4_9FUSO</name>
<reference evidence="2 3" key="1">
    <citation type="submission" date="2019-07" db="EMBL/GenBank/DDBJ databases">
        <title>Complete Genome Sequence of Leptotrichia hofstadii Strain JCM16775.</title>
        <authorList>
            <person name="Watanabe S."/>
            <person name="Cui L."/>
        </authorList>
    </citation>
    <scope>NUCLEOTIDE SEQUENCE [LARGE SCALE GENOMIC DNA]</scope>
    <source>
        <strain evidence="2 3">JCM16775</strain>
    </source>
</reference>
<evidence type="ECO:0000256" key="1">
    <source>
        <dbReference type="SAM" id="Phobius"/>
    </source>
</evidence>
<feature type="transmembrane region" description="Helical" evidence="1">
    <location>
        <begin position="85"/>
        <end position="109"/>
    </location>
</feature>
<keyword evidence="1" id="KW-1133">Transmembrane helix</keyword>
<keyword evidence="1" id="KW-0812">Transmembrane</keyword>
<feature type="transmembrane region" description="Helical" evidence="1">
    <location>
        <begin position="223"/>
        <end position="242"/>
    </location>
</feature>